<dbReference type="OrthoDB" id="3236524at2"/>
<dbReference type="AlphaFoldDB" id="A3U1R0"/>
<gene>
    <name evidence="1" type="ORF">OB2597_00465</name>
</gene>
<dbReference type="STRING" id="252305.OB2597_00465"/>
<dbReference type="Gene3D" id="3.90.1150.200">
    <property type="match status" value="1"/>
</dbReference>
<evidence type="ECO:0008006" key="3">
    <source>
        <dbReference type="Google" id="ProtNLM"/>
    </source>
</evidence>
<dbReference type="EMBL" id="AAMO01000010">
    <property type="protein sequence ID" value="EAQ01844.1"/>
    <property type="molecule type" value="Genomic_DNA"/>
</dbReference>
<accession>A3U1R0</accession>
<dbReference type="SUPFAM" id="SSF159888">
    <property type="entry name" value="YdhG-like"/>
    <property type="match status" value="1"/>
</dbReference>
<dbReference type="Proteomes" id="UP000004318">
    <property type="component" value="Unassembled WGS sequence"/>
</dbReference>
<organism evidence="1 2">
    <name type="scientific">Pseudooceanicola batsensis (strain ATCC BAA-863 / DSM 15984 / KCTC 12145 / HTCC2597)</name>
    <name type="common">Oceanicola batsensis</name>
    <dbReference type="NCBI Taxonomy" id="252305"/>
    <lineage>
        <taxon>Bacteria</taxon>
        <taxon>Pseudomonadati</taxon>
        <taxon>Pseudomonadota</taxon>
        <taxon>Alphaproteobacteria</taxon>
        <taxon>Rhodobacterales</taxon>
        <taxon>Paracoccaceae</taxon>
        <taxon>Pseudooceanicola</taxon>
    </lineage>
</organism>
<reference evidence="1 2" key="1">
    <citation type="journal article" date="2010" name="J. Bacteriol.">
        <title>Genome sequences of Oceanicola granulosus HTCC2516(T) and Oceanicola batsensis HTCC2597(TDelta).</title>
        <authorList>
            <person name="Thrash J.C."/>
            <person name="Cho J.C."/>
            <person name="Vergin K.L."/>
            <person name="Giovannoni S.J."/>
        </authorList>
    </citation>
    <scope>NUCLEOTIDE SEQUENCE [LARGE SCALE GENOMIC DNA]</scope>
    <source>
        <strain evidence="2">ATCC BAA-863 / DSM 15984 / KCTC 12145 / HTCC2597</strain>
    </source>
</reference>
<comment type="caution">
    <text evidence="1">The sequence shown here is derived from an EMBL/GenBank/DDBJ whole genome shotgun (WGS) entry which is preliminary data.</text>
</comment>
<evidence type="ECO:0000313" key="1">
    <source>
        <dbReference type="EMBL" id="EAQ01844.1"/>
    </source>
</evidence>
<dbReference type="RefSeq" id="WP_009804347.1">
    <property type="nucleotide sequence ID" value="NZ_CH724131.1"/>
</dbReference>
<sequence>MAEDPDSYIADQPVAQARALRRLRNFLADRIAHAGVAVEEAMSYGMPGFRVLSGPGRGKMLLGYAGWQAHLAIYPHSGSVLAQMHAETRGMSQTNSALHVAIGDLPPEAVVDRMIQLRLQEIGRPPAP</sequence>
<keyword evidence="2" id="KW-1185">Reference proteome</keyword>
<name>A3U1R0_PSEBH</name>
<dbReference type="eggNOG" id="COG5646">
    <property type="taxonomic scope" value="Bacteria"/>
</dbReference>
<evidence type="ECO:0000313" key="2">
    <source>
        <dbReference type="Proteomes" id="UP000004318"/>
    </source>
</evidence>
<proteinExistence type="predicted"/>
<dbReference type="HOGENOM" id="CLU_1883244_0_0_5"/>
<protein>
    <recommendedName>
        <fullName evidence="3">YdhG-like domain-containing protein</fullName>
    </recommendedName>
</protein>